<dbReference type="Proteomes" id="UP001297092">
    <property type="component" value="Unassembled WGS sequence"/>
</dbReference>
<dbReference type="RefSeq" id="WP_214113477.1">
    <property type="nucleotide sequence ID" value="NZ_JAHCTB010000004.1"/>
</dbReference>
<protein>
    <submittedName>
        <fullName evidence="1">Histidine phosphatase family protein</fullName>
    </submittedName>
</protein>
<dbReference type="Gene3D" id="3.40.50.1240">
    <property type="entry name" value="Phosphoglycerate mutase-like"/>
    <property type="match status" value="1"/>
</dbReference>
<dbReference type="EMBL" id="JAHCTB010000004">
    <property type="protein sequence ID" value="MBT0608618.1"/>
    <property type="molecule type" value="Genomic_DNA"/>
</dbReference>
<reference evidence="1 2" key="1">
    <citation type="submission" date="2021-05" db="EMBL/GenBank/DDBJ databases">
        <title>Aequorivita echinoideorum JCM 30378 genome.</title>
        <authorList>
            <person name="Zhang H."/>
            <person name="Li C."/>
        </authorList>
    </citation>
    <scope>NUCLEOTIDE SEQUENCE [LARGE SCALE GENOMIC DNA]</scope>
    <source>
        <strain evidence="1 2">JCM30378</strain>
    </source>
</reference>
<dbReference type="CDD" id="cd07067">
    <property type="entry name" value="HP_PGM_like"/>
    <property type="match status" value="1"/>
</dbReference>
<name>A0ABS5S5X7_9FLAO</name>
<accession>A0ABS5S5X7</accession>
<evidence type="ECO:0000313" key="1">
    <source>
        <dbReference type="EMBL" id="MBT0608618.1"/>
    </source>
</evidence>
<dbReference type="InterPro" id="IPR013078">
    <property type="entry name" value="His_Pase_superF_clade-1"/>
</dbReference>
<dbReference type="SUPFAM" id="SSF53254">
    <property type="entry name" value="Phosphoglycerate mutase-like"/>
    <property type="match status" value="1"/>
</dbReference>
<dbReference type="InterPro" id="IPR029033">
    <property type="entry name" value="His_PPase_superfam"/>
</dbReference>
<sequence length="178" mass="20377">MKNLLLLLLIFSISSNNSETKTSEINKSEESTQPETSTYYLMRHAEKVRTNAYDEDPNLSIEGLQRSKRWATHFETIPLDAVYATKYIRTKQTVSTIAQQKQITIQTYVPERLFSEKFLANTRGKNILIVGHSNTIPQLANQLIGEEKYENMDDSDNSTLFIVTINGNDRNVEILTVE</sequence>
<evidence type="ECO:0000313" key="2">
    <source>
        <dbReference type="Proteomes" id="UP001297092"/>
    </source>
</evidence>
<proteinExistence type="predicted"/>
<comment type="caution">
    <text evidence="1">The sequence shown here is derived from an EMBL/GenBank/DDBJ whole genome shotgun (WGS) entry which is preliminary data.</text>
</comment>
<organism evidence="1 2">
    <name type="scientific">Aequorivita echinoideorum</name>
    <dbReference type="NCBI Taxonomy" id="1549647"/>
    <lineage>
        <taxon>Bacteria</taxon>
        <taxon>Pseudomonadati</taxon>
        <taxon>Bacteroidota</taxon>
        <taxon>Flavobacteriia</taxon>
        <taxon>Flavobacteriales</taxon>
        <taxon>Flavobacteriaceae</taxon>
        <taxon>Aequorivita</taxon>
    </lineage>
</organism>
<gene>
    <name evidence="1" type="ORF">KIV10_10515</name>
</gene>
<keyword evidence="2" id="KW-1185">Reference proteome</keyword>
<dbReference type="Pfam" id="PF00300">
    <property type="entry name" value="His_Phos_1"/>
    <property type="match status" value="1"/>
</dbReference>